<evidence type="ECO:0000256" key="4">
    <source>
        <dbReference type="ARBA" id="ARBA00030007"/>
    </source>
</evidence>
<dbReference type="PANTHER" id="PTHR12651:SF1">
    <property type="entry name" value="26S PROTEASOME NON-ATPASE REGULATORY SUBUNIT 9"/>
    <property type="match status" value="1"/>
</dbReference>
<comment type="subunit">
    <text evidence="6">Interacts with PSMC3. Part of a transient complex (modulator) containing PSMD9, PSMC6 and PSMC3 formed during the assembly of the 26S proteasome.</text>
</comment>
<feature type="region of interest" description="Disordered" evidence="7">
    <location>
        <begin position="1"/>
        <end position="63"/>
    </location>
</feature>
<dbReference type="FunFam" id="2.30.42.10:FF:000107">
    <property type="entry name" value="26S proteasome non-ATPase regulatory subunit 9"/>
    <property type="match status" value="1"/>
</dbReference>
<dbReference type="Pfam" id="PF17820">
    <property type="entry name" value="PDZ_6"/>
    <property type="match status" value="1"/>
</dbReference>
<feature type="domain" description="PDZ" evidence="8">
    <location>
        <begin position="191"/>
        <end position="283"/>
    </location>
</feature>
<dbReference type="GO" id="GO:0070682">
    <property type="term" value="P:proteasome regulatory particle assembly"/>
    <property type="evidence" value="ECO:0007669"/>
    <property type="project" value="InterPro"/>
</dbReference>
<name>A0A8C4U037_FALTI</name>
<comment type="similarity">
    <text evidence="1">Belongs to the proteasome subunit p27 family.</text>
</comment>
<proteinExistence type="inferred from homology"/>
<evidence type="ECO:0000256" key="3">
    <source>
        <dbReference type="ARBA" id="ARBA00023186"/>
    </source>
</evidence>
<evidence type="ECO:0000259" key="8">
    <source>
        <dbReference type="SMART" id="SM00228"/>
    </source>
</evidence>
<evidence type="ECO:0000256" key="7">
    <source>
        <dbReference type="SAM" id="MobiDB-lite"/>
    </source>
</evidence>
<evidence type="ECO:0000313" key="9">
    <source>
        <dbReference type="Ensembl" id="ENSFTIP00000005226.1"/>
    </source>
</evidence>
<dbReference type="InterPro" id="IPR035269">
    <property type="entry name" value="PSMD9"/>
</dbReference>
<reference evidence="9" key="1">
    <citation type="submission" date="2025-08" db="UniProtKB">
        <authorList>
            <consortium name="Ensembl"/>
        </authorList>
    </citation>
    <scope>IDENTIFICATION</scope>
</reference>
<dbReference type="Proteomes" id="UP000694562">
    <property type="component" value="Unplaced"/>
</dbReference>
<dbReference type="OrthoDB" id="72325at2759"/>
<dbReference type="SMART" id="SM00228">
    <property type="entry name" value="PDZ"/>
    <property type="match status" value="1"/>
</dbReference>
<sequence length="310" mass="33875">MASHHPMTPSLCHTHGPAPTVSPHDIMTVHHPPSLPPPCHPQATAPRAPRHPMTSSPLRRPMTSSALRHVAAPPLRHRAALPRPSRPLRRWCPPARAVVAAMAQPGGGRPVTISDVQQLVRRKDELEAQIKACYELLEGQKGVGMHEPLVDAEGFPRADIDLYQVRTARHNVICLQNDHKALMKQVEEALHQLHAREKEKHAKDEAEALAEAMSQSQNLPQAFAKVNTVTPGSPASVSGLQVDDEIVEFGSVNVNNFQNLQNIATVVQHSEGRPLSVTVIRSGKKVHVGLTPKRWAGKGLLGCNIIPLQR</sequence>
<dbReference type="AlphaFoldDB" id="A0A8C4U037"/>
<evidence type="ECO:0000256" key="1">
    <source>
        <dbReference type="ARBA" id="ARBA00005256"/>
    </source>
</evidence>
<accession>A0A8C4U037</accession>
<comment type="function">
    <text evidence="5">Acts as a chaperone during the assembly of the 26S proteasome, specifically of the base subcomplex of the PA700/19S regulatory complex (RC). During the base subcomplex assembly is part of an intermediate PSMD9:PSMC6:PSMC3 module, also known as modulator trimer complex; PSMD9 is released during the further base assembly process.</text>
</comment>
<feature type="compositionally biased region" description="Polar residues" evidence="7">
    <location>
        <begin position="53"/>
        <end position="63"/>
    </location>
</feature>
<dbReference type="GO" id="GO:0005634">
    <property type="term" value="C:nucleus"/>
    <property type="evidence" value="ECO:0007669"/>
    <property type="project" value="TreeGrafter"/>
</dbReference>
<organism evidence="9 10">
    <name type="scientific">Falco tinnunculus</name>
    <name type="common">Common kestrel</name>
    <dbReference type="NCBI Taxonomy" id="100819"/>
    <lineage>
        <taxon>Eukaryota</taxon>
        <taxon>Metazoa</taxon>
        <taxon>Chordata</taxon>
        <taxon>Craniata</taxon>
        <taxon>Vertebrata</taxon>
        <taxon>Euteleostomi</taxon>
        <taxon>Archelosauria</taxon>
        <taxon>Archosauria</taxon>
        <taxon>Dinosauria</taxon>
        <taxon>Saurischia</taxon>
        <taxon>Theropoda</taxon>
        <taxon>Coelurosauria</taxon>
        <taxon>Aves</taxon>
        <taxon>Neognathae</taxon>
        <taxon>Neoaves</taxon>
        <taxon>Telluraves</taxon>
        <taxon>Australaves</taxon>
        <taxon>Falconiformes</taxon>
        <taxon>Falconidae</taxon>
        <taxon>Falco</taxon>
    </lineage>
</organism>
<dbReference type="SUPFAM" id="SSF50156">
    <property type="entry name" value="PDZ domain-like"/>
    <property type="match status" value="1"/>
</dbReference>
<dbReference type="Ensembl" id="ENSFTIT00000005484.1">
    <property type="protein sequence ID" value="ENSFTIP00000005226.1"/>
    <property type="gene ID" value="ENSFTIG00000003647.1"/>
</dbReference>
<dbReference type="GO" id="GO:0005737">
    <property type="term" value="C:cytoplasm"/>
    <property type="evidence" value="ECO:0007669"/>
    <property type="project" value="TreeGrafter"/>
</dbReference>
<dbReference type="InterPro" id="IPR001478">
    <property type="entry name" value="PDZ"/>
</dbReference>
<evidence type="ECO:0000313" key="10">
    <source>
        <dbReference type="Proteomes" id="UP000694562"/>
    </source>
</evidence>
<evidence type="ECO:0000256" key="2">
    <source>
        <dbReference type="ARBA" id="ARBA00014937"/>
    </source>
</evidence>
<keyword evidence="3" id="KW-0143">Chaperone</keyword>
<protein>
    <recommendedName>
        <fullName evidence="2">26S proteasome non-ATPase regulatory subunit 9</fullName>
    </recommendedName>
    <alternativeName>
        <fullName evidence="4">26S proteasome regulatory subunit p27</fullName>
    </alternativeName>
</protein>
<dbReference type="PANTHER" id="PTHR12651">
    <property type="entry name" value="26S PROTEASOME NON-ATPASE REGULATORY SUBUNIT 9"/>
    <property type="match status" value="1"/>
</dbReference>
<dbReference type="Gene3D" id="6.10.140.1710">
    <property type="match status" value="1"/>
</dbReference>
<dbReference type="Pfam" id="PF18265">
    <property type="entry name" value="Nas2_N"/>
    <property type="match status" value="1"/>
</dbReference>
<reference evidence="9" key="2">
    <citation type="submission" date="2025-09" db="UniProtKB">
        <authorList>
            <consortium name="Ensembl"/>
        </authorList>
    </citation>
    <scope>IDENTIFICATION</scope>
</reference>
<dbReference type="InterPro" id="IPR036034">
    <property type="entry name" value="PDZ_sf"/>
</dbReference>
<evidence type="ECO:0000256" key="5">
    <source>
        <dbReference type="ARBA" id="ARBA00054581"/>
    </source>
</evidence>
<dbReference type="InterPro" id="IPR041489">
    <property type="entry name" value="PDZ_6"/>
</dbReference>
<keyword evidence="10" id="KW-1185">Reference proteome</keyword>
<dbReference type="InterPro" id="IPR040815">
    <property type="entry name" value="Nas2_N"/>
</dbReference>
<dbReference type="Gene3D" id="2.30.42.10">
    <property type="match status" value="1"/>
</dbReference>
<evidence type="ECO:0000256" key="6">
    <source>
        <dbReference type="ARBA" id="ARBA00062195"/>
    </source>
</evidence>
<dbReference type="OMA" id="DWGGRGM"/>